<proteinExistence type="predicted"/>
<comment type="caution">
    <text evidence="1">The sequence shown here is derived from an EMBL/GenBank/DDBJ whole genome shotgun (WGS) entry which is preliminary data.</text>
</comment>
<gene>
    <name evidence="1" type="ORF">HUJ06_013228</name>
</gene>
<dbReference type="Proteomes" id="UP000607653">
    <property type="component" value="Unassembled WGS sequence"/>
</dbReference>
<accession>A0A822Z7H2</accession>
<reference evidence="1 2" key="1">
    <citation type="journal article" date="2020" name="Mol. Biol. Evol.">
        <title>Distinct Expression and Methylation Patterns for Genes with Different Fates following a Single Whole-Genome Duplication in Flowering Plants.</title>
        <authorList>
            <person name="Shi T."/>
            <person name="Rahmani R.S."/>
            <person name="Gugger P.F."/>
            <person name="Wang M."/>
            <person name="Li H."/>
            <person name="Zhang Y."/>
            <person name="Li Z."/>
            <person name="Wang Q."/>
            <person name="Van de Peer Y."/>
            <person name="Marchal K."/>
            <person name="Chen J."/>
        </authorList>
    </citation>
    <scope>NUCLEOTIDE SEQUENCE [LARGE SCALE GENOMIC DNA]</scope>
    <source>
        <tissue evidence="1">Leaf</tissue>
    </source>
</reference>
<protein>
    <submittedName>
        <fullName evidence="1">Uncharacterized protein</fullName>
    </submittedName>
</protein>
<evidence type="ECO:0000313" key="1">
    <source>
        <dbReference type="EMBL" id="DAD38906.1"/>
    </source>
</evidence>
<evidence type="ECO:0000313" key="2">
    <source>
        <dbReference type="Proteomes" id="UP000607653"/>
    </source>
</evidence>
<dbReference type="EMBL" id="DUZY01000005">
    <property type="protein sequence ID" value="DAD38906.1"/>
    <property type="molecule type" value="Genomic_DNA"/>
</dbReference>
<keyword evidence="2" id="KW-1185">Reference proteome</keyword>
<sequence length="42" mass="4428">MELLLLGNLNKKGPPLGVPNCHLRFALPAYDNPGGLLASSIL</sequence>
<name>A0A822Z7H2_NELNU</name>
<organism evidence="1 2">
    <name type="scientific">Nelumbo nucifera</name>
    <name type="common">Sacred lotus</name>
    <dbReference type="NCBI Taxonomy" id="4432"/>
    <lineage>
        <taxon>Eukaryota</taxon>
        <taxon>Viridiplantae</taxon>
        <taxon>Streptophyta</taxon>
        <taxon>Embryophyta</taxon>
        <taxon>Tracheophyta</taxon>
        <taxon>Spermatophyta</taxon>
        <taxon>Magnoliopsida</taxon>
        <taxon>Proteales</taxon>
        <taxon>Nelumbonaceae</taxon>
        <taxon>Nelumbo</taxon>
    </lineage>
</organism>
<dbReference type="AlphaFoldDB" id="A0A822Z7H2"/>